<evidence type="ECO:0000313" key="4">
    <source>
        <dbReference type="Proteomes" id="UP001595579"/>
    </source>
</evidence>
<evidence type="ECO:0000259" key="1">
    <source>
        <dbReference type="Pfam" id="PF06938"/>
    </source>
</evidence>
<feature type="domain" description="DUF1285" evidence="2">
    <location>
        <begin position="85"/>
        <end position="172"/>
    </location>
</feature>
<dbReference type="PIRSF" id="PIRSF029557">
    <property type="entry name" value="UCP029557"/>
    <property type="match status" value="1"/>
</dbReference>
<dbReference type="InterPro" id="IPR023361">
    <property type="entry name" value="DUF1285_beta_roll_sf"/>
</dbReference>
<evidence type="ECO:0000259" key="2">
    <source>
        <dbReference type="Pfam" id="PF21028"/>
    </source>
</evidence>
<name>A0ABV7LNB5_9GAMM</name>
<dbReference type="Gene3D" id="3.10.540.10">
    <property type="entry name" value="duf1285 like domain"/>
    <property type="match status" value="1"/>
</dbReference>
<proteinExistence type="predicted"/>
<gene>
    <name evidence="3" type="ORF">ACFOEV_08570</name>
</gene>
<dbReference type="Gene3D" id="2.30.270.10">
    <property type="entry name" value="duf1285 protein"/>
    <property type="match status" value="1"/>
</dbReference>
<protein>
    <submittedName>
        <fullName evidence="3">DUF1285 domain-containing protein</fullName>
    </submittedName>
</protein>
<evidence type="ECO:0000313" key="3">
    <source>
        <dbReference type="EMBL" id="MFC3283656.1"/>
    </source>
</evidence>
<dbReference type="Pfam" id="PF06938">
    <property type="entry name" value="DUF1285_N"/>
    <property type="match status" value="1"/>
</dbReference>
<comment type="caution">
    <text evidence="3">The sequence shown here is derived from an EMBL/GenBank/DDBJ whole genome shotgun (WGS) entry which is preliminary data.</text>
</comment>
<dbReference type="InterPro" id="IPR010707">
    <property type="entry name" value="DUF1285"/>
</dbReference>
<dbReference type="InterPro" id="IPR048342">
    <property type="entry name" value="DUF1285_C"/>
</dbReference>
<organism evidence="3 4">
    <name type="scientific">Litchfieldella rifensis</name>
    <dbReference type="NCBI Taxonomy" id="762643"/>
    <lineage>
        <taxon>Bacteria</taxon>
        <taxon>Pseudomonadati</taxon>
        <taxon>Pseudomonadota</taxon>
        <taxon>Gammaproteobacteria</taxon>
        <taxon>Oceanospirillales</taxon>
        <taxon>Halomonadaceae</taxon>
        <taxon>Litchfieldella</taxon>
    </lineage>
</organism>
<dbReference type="Pfam" id="PF21028">
    <property type="entry name" value="DUF1285_C"/>
    <property type="match status" value="1"/>
</dbReference>
<dbReference type="Proteomes" id="UP001595579">
    <property type="component" value="Unassembled WGS sequence"/>
</dbReference>
<keyword evidence="4" id="KW-1185">Reference proteome</keyword>
<dbReference type="EMBL" id="JBHRUG010000017">
    <property type="protein sequence ID" value="MFC3283656.1"/>
    <property type="molecule type" value="Genomic_DNA"/>
</dbReference>
<accession>A0ABV7LNB5</accession>
<reference evidence="4" key="1">
    <citation type="journal article" date="2019" name="Int. J. Syst. Evol. Microbiol.">
        <title>The Global Catalogue of Microorganisms (GCM) 10K type strain sequencing project: providing services to taxonomists for standard genome sequencing and annotation.</title>
        <authorList>
            <consortium name="The Broad Institute Genomics Platform"/>
            <consortium name="The Broad Institute Genome Sequencing Center for Infectious Disease"/>
            <person name="Wu L."/>
            <person name="Ma J."/>
        </authorList>
    </citation>
    <scope>NUCLEOTIDE SEQUENCE [LARGE SCALE GENOMIC DNA]</scope>
    <source>
        <strain evidence="4">CECT 7698</strain>
    </source>
</reference>
<dbReference type="InterPro" id="IPR048341">
    <property type="entry name" value="DUF1285_N"/>
</dbReference>
<dbReference type="RefSeq" id="WP_386772852.1">
    <property type="nucleotide sequence ID" value="NZ_JBHRUG010000017.1"/>
</dbReference>
<feature type="domain" description="DUF1285" evidence="1">
    <location>
        <begin position="17"/>
        <end position="83"/>
    </location>
</feature>
<sequence length="182" mass="20282">MPLDPLLARIDPDGAIAPVDRWDPPLSGEMDLVIAADGRWIHEGTPIPRPRLIRLLSTVLRRDADGEYYLVTPGEKWRIRVEDRPFLIVDAEEARNGWMLTTNVGDRVMLDATHRLTPSVTSSGETVPEVAVRFGLAARLNRNVYYRLVEQAESREQDGGVELGLTSAGVWQPLGRMDVDAS</sequence>